<organism evidence="3 4">
    <name type="scientific">Hungatella hathewayi</name>
    <dbReference type="NCBI Taxonomy" id="154046"/>
    <lineage>
        <taxon>Bacteria</taxon>
        <taxon>Bacillati</taxon>
        <taxon>Bacillota</taxon>
        <taxon>Clostridia</taxon>
        <taxon>Lachnospirales</taxon>
        <taxon>Lachnospiraceae</taxon>
        <taxon>Hungatella</taxon>
    </lineage>
</organism>
<evidence type="ECO:0000313" key="4">
    <source>
        <dbReference type="Proteomes" id="UP000095651"/>
    </source>
</evidence>
<feature type="chain" id="PRO_5039497446" evidence="2">
    <location>
        <begin position="26"/>
        <end position="405"/>
    </location>
</feature>
<dbReference type="RefSeq" id="WP_055652782.1">
    <property type="nucleotide sequence ID" value="NZ_CABIXC010000001.1"/>
</dbReference>
<accession>A0A173XFL6</accession>
<dbReference type="EMBL" id="CYZE01000001">
    <property type="protein sequence ID" value="CUN50090.1"/>
    <property type="molecule type" value="Genomic_DNA"/>
</dbReference>
<reference evidence="3 4" key="1">
    <citation type="submission" date="2015-09" db="EMBL/GenBank/DDBJ databases">
        <authorList>
            <consortium name="Pathogen Informatics"/>
        </authorList>
    </citation>
    <scope>NUCLEOTIDE SEQUENCE [LARGE SCALE GENOMIC DNA]</scope>
    <source>
        <strain evidence="3 4">2789STDY5608850</strain>
    </source>
</reference>
<dbReference type="AlphaFoldDB" id="A0A173XFL6"/>
<feature type="compositionally biased region" description="Polar residues" evidence="1">
    <location>
        <begin position="58"/>
        <end position="69"/>
    </location>
</feature>
<name>A0A173XFL6_9FIRM</name>
<protein>
    <submittedName>
        <fullName evidence="3">Uncharacterized protein</fullName>
    </submittedName>
</protein>
<dbReference type="Proteomes" id="UP000095651">
    <property type="component" value="Unassembled WGS sequence"/>
</dbReference>
<dbReference type="PROSITE" id="PS51257">
    <property type="entry name" value="PROKAR_LIPOPROTEIN"/>
    <property type="match status" value="1"/>
</dbReference>
<gene>
    <name evidence="3" type="ORF">ERS852407_00382</name>
</gene>
<keyword evidence="2" id="KW-0732">Signal</keyword>
<evidence type="ECO:0000313" key="3">
    <source>
        <dbReference type="EMBL" id="CUN50090.1"/>
    </source>
</evidence>
<feature type="region of interest" description="Disordered" evidence="1">
    <location>
        <begin position="31"/>
        <end position="82"/>
    </location>
</feature>
<feature type="signal peptide" evidence="2">
    <location>
        <begin position="1"/>
        <end position="25"/>
    </location>
</feature>
<evidence type="ECO:0000256" key="1">
    <source>
        <dbReference type="SAM" id="MobiDB-lite"/>
    </source>
</evidence>
<evidence type="ECO:0000256" key="2">
    <source>
        <dbReference type="SAM" id="SignalP"/>
    </source>
</evidence>
<proteinExistence type="predicted"/>
<sequence>MRKRTDRWRAAAACVALCGVLTACGQKEMAQDLKEPEITAEASEGENGGGSGKETETAIESGSKEQQAAGTRETDPSGAGENGYRIIREQTFEANLNPLGKVTFVSYEPEAGENSTADARFELKDGDRTVAVLDGIYKDNNREKERFQKVEAVSFPDYNSDGFNDIIIICSYLPMSGTEAGRSEVRIYSGRESGAFTLEKGLSEAADSALAEKTVQSVLGFLGAGKKNEAPAGWKQAYIDYLQAQDGEEWVGYQLIYLNDDDIPELVKIGNSEAVGCMIAAYAGGSVVENQLNRLYFSYIEKGNLLCNSEGNMDSYYDLVYTMTDGQLSPVASGYYGAKDNSKLEFDENGDVVYQYEWNGTLMSREEYSQALNAVYDTSKARDGYAWEQYLSREQTIQKISEMQQ</sequence>